<feature type="compositionally biased region" description="Basic and acidic residues" evidence="10">
    <location>
        <begin position="64"/>
        <end position="77"/>
    </location>
</feature>
<dbReference type="NCBIfam" id="TIGR02176">
    <property type="entry name" value="pyruv_ox_red"/>
    <property type="match status" value="1"/>
</dbReference>
<dbReference type="SUPFAM" id="SSF54862">
    <property type="entry name" value="4Fe-4S ferredoxins"/>
    <property type="match status" value="1"/>
</dbReference>
<dbReference type="FunFam" id="3.40.50.970:FF:000012">
    <property type="entry name" value="Pyruvate:ferredoxin (Flavodoxin) oxidoreductase"/>
    <property type="match status" value="1"/>
</dbReference>
<comment type="caution">
    <text evidence="12">The sequence shown here is derived from an EMBL/GenBank/DDBJ whole genome shotgun (WGS) entry which is preliminary data.</text>
</comment>
<dbReference type="Gene3D" id="3.40.920.10">
    <property type="entry name" value="Pyruvate-ferredoxin oxidoreductase, PFOR, domain III"/>
    <property type="match status" value="1"/>
</dbReference>
<dbReference type="InterPro" id="IPR002880">
    <property type="entry name" value="Pyrv_Fd/Flavodoxin_OxRdtase_N"/>
</dbReference>
<dbReference type="Gene3D" id="3.40.50.970">
    <property type="match status" value="2"/>
</dbReference>
<evidence type="ECO:0000256" key="9">
    <source>
        <dbReference type="ARBA" id="ARBA00048963"/>
    </source>
</evidence>
<dbReference type="InterPro" id="IPR037112">
    <property type="entry name" value="Pyrv-flavodox_OxR_EKR_sf"/>
</dbReference>
<dbReference type="CDD" id="cd03377">
    <property type="entry name" value="TPP_PFOR_PNO"/>
    <property type="match status" value="1"/>
</dbReference>
<feature type="domain" description="4Fe-4S ferredoxin-type" evidence="11">
    <location>
        <begin position="772"/>
        <end position="801"/>
    </location>
</feature>
<dbReference type="GO" id="GO:0006979">
    <property type="term" value="P:response to oxidative stress"/>
    <property type="evidence" value="ECO:0007669"/>
    <property type="project" value="TreeGrafter"/>
</dbReference>
<dbReference type="Pfam" id="PF01855">
    <property type="entry name" value="POR_N"/>
    <property type="match status" value="1"/>
</dbReference>
<comment type="similarity">
    <text evidence="1">Belongs to the pyruvate:ferredoxin/flavodoxin oxidoreductase family.</text>
</comment>
<evidence type="ECO:0000256" key="5">
    <source>
        <dbReference type="ARBA" id="ARBA00022982"/>
    </source>
</evidence>
<keyword evidence="12" id="KW-0670">Pyruvate</keyword>
<dbReference type="FunFam" id="3.40.50.920:FF:000007">
    <property type="entry name" value="Pyruvate:ferredoxin (Flavodoxin) oxidoreductase"/>
    <property type="match status" value="1"/>
</dbReference>
<evidence type="ECO:0000256" key="2">
    <source>
        <dbReference type="ARBA" id="ARBA00022448"/>
    </source>
</evidence>
<dbReference type="PROSITE" id="PS00198">
    <property type="entry name" value="4FE4S_FER_1"/>
    <property type="match status" value="1"/>
</dbReference>
<gene>
    <name evidence="12" type="ORF">DFQ59_101615</name>
</gene>
<feature type="domain" description="4Fe-4S ferredoxin-type" evidence="11">
    <location>
        <begin position="829"/>
        <end position="859"/>
    </location>
</feature>
<evidence type="ECO:0000256" key="10">
    <source>
        <dbReference type="SAM" id="MobiDB-lite"/>
    </source>
</evidence>
<feature type="region of interest" description="Disordered" evidence="10">
    <location>
        <begin position="64"/>
        <end position="84"/>
    </location>
</feature>
<dbReference type="InterPro" id="IPR011895">
    <property type="entry name" value="Pyrv_flavodox_OxRed"/>
</dbReference>
<dbReference type="Gene3D" id="3.30.70.20">
    <property type="match status" value="1"/>
</dbReference>
<evidence type="ECO:0000259" key="11">
    <source>
        <dbReference type="PROSITE" id="PS51379"/>
    </source>
</evidence>
<dbReference type="CDD" id="cd07034">
    <property type="entry name" value="TPP_PYR_PFOR_IOR-alpha_like"/>
    <property type="match status" value="1"/>
</dbReference>
<dbReference type="InterPro" id="IPR050722">
    <property type="entry name" value="Pyruvate:ferred/Flavod_OxRd"/>
</dbReference>
<dbReference type="InterPro" id="IPR029061">
    <property type="entry name" value="THDP-binding"/>
</dbReference>
<feature type="region of interest" description="Disordered" evidence="10">
    <location>
        <begin position="1266"/>
        <end position="1285"/>
    </location>
</feature>
<accession>A0A369CN82</accession>
<dbReference type="PROSITE" id="PS51379">
    <property type="entry name" value="4FE4S_FER_2"/>
    <property type="match status" value="2"/>
</dbReference>
<organism evidence="12 13">
    <name type="scientific">Thioalbus denitrificans</name>
    <dbReference type="NCBI Taxonomy" id="547122"/>
    <lineage>
        <taxon>Bacteria</taxon>
        <taxon>Pseudomonadati</taxon>
        <taxon>Pseudomonadota</taxon>
        <taxon>Gammaproteobacteria</taxon>
        <taxon>Chromatiales</taxon>
        <taxon>Ectothiorhodospiraceae</taxon>
        <taxon>Thioalbus</taxon>
    </lineage>
</organism>
<evidence type="ECO:0000256" key="6">
    <source>
        <dbReference type="ARBA" id="ARBA00023002"/>
    </source>
</evidence>
<dbReference type="Pfam" id="PF12838">
    <property type="entry name" value="Fer4_7"/>
    <property type="match status" value="1"/>
</dbReference>
<dbReference type="SUPFAM" id="SSF52518">
    <property type="entry name" value="Thiamin diphosphate-binding fold (THDP-binding)"/>
    <property type="match status" value="2"/>
</dbReference>
<dbReference type="InterPro" id="IPR019752">
    <property type="entry name" value="Pyrv/ketoisovalerate_OxRed_cat"/>
</dbReference>
<keyword evidence="4" id="KW-0479">Metal-binding</keyword>
<dbReference type="Pfam" id="PF01558">
    <property type="entry name" value="POR"/>
    <property type="match status" value="1"/>
</dbReference>
<dbReference type="FunFam" id="3.40.920.10:FF:000001">
    <property type="entry name" value="Pyruvate:ferredoxin (Flavodoxin) oxidoreductase"/>
    <property type="match status" value="1"/>
</dbReference>
<protein>
    <submittedName>
        <fullName evidence="12">Pyruvate-ferredoxin/flavodoxin oxidoreductase</fullName>
    </submittedName>
</protein>
<dbReference type="Pfam" id="PF02775">
    <property type="entry name" value="TPP_enzyme_C"/>
    <property type="match status" value="1"/>
</dbReference>
<dbReference type="Proteomes" id="UP000252707">
    <property type="component" value="Unassembled WGS sequence"/>
</dbReference>
<dbReference type="GO" id="GO:0005506">
    <property type="term" value="F:iron ion binding"/>
    <property type="evidence" value="ECO:0007669"/>
    <property type="project" value="InterPro"/>
</dbReference>
<dbReference type="Pfam" id="PF17147">
    <property type="entry name" value="PFOR_II"/>
    <property type="match status" value="1"/>
</dbReference>
<evidence type="ECO:0000256" key="3">
    <source>
        <dbReference type="ARBA" id="ARBA00022485"/>
    </source>
</evidence>
<dbReference type="InterPro" id="IPR019456">
    <property type="entry name" value="Pyrv-flavodox_OxRtase_EKR"/>
</dbReference>
<dbReference type="GO" id="GO:0022900">
    <property type="term" value="P:electron transport chain"/>
    <property type="evidence" value="ECO:0007669"/>
    <property type="project" value="InterPro"/>
</dbReference>
<keyword evidence="6" id="KW-0560">Oxidoreductase</keyword>
<keyword evidence="7" id="KW-0408">Iron</keyword>
<evidence type="ECO:0000313" key="13">
    <source>
        <dbReference type="Proteomes" id="UP000252707"/>
    </source>
</evidence>
<dbReference type="PANTHER" id="PTHR32154">
    <property type="entry name" value="PYRUVATE-FLAVODOXIN OXIDOREDUCTASE-RELATED"/>
    <property type="match status" value="1"/>
</dbReference>
<dbReference type="GO" id="GO:0044281">
    <property type="term" value="P:small molecule metabolic process"/>
    <property type="evidence" value="ECO:0007669"/>
    <property type="project" value="UniProtKB-ARBA"/>
</dbReference>
<dbReference type="GO" id="GO:0051539">
    <property type="term" value="F:4 iron, 4 sulfur cluster binding"/>
    <property type="evidence" value="ECO:0007669"/>
    <property type="project" value="UniProtKB-KW"/>
</dbReference>
<dbReference type="SUPFAM" id="SSF52922">
    <property type="entry name" value="TK C-terminal domain-like"/>
    <property type="match status" value="1"/>
</dbReference>
<sequence length="1285" mass="140334">MIIFLIFGKDKGTPGIYREREVHVMSVPPGGVGEWIRHSFRTPGRQPAGTRLCLCCCRGDIEPVRPGSVEDRPENQHKGSPMSEQRMVTIDGNEATTTIAHLTNEVIAIYPITPASPMGELADEWSADGRKNLWGTVPHIVEMQSEGGAAAAIHGVAQAGALTTTFTASQGLLLMIPTMYKVAGELTPMVIHVAARSLACQALSIFADHSDVMATRATGFALLASNSVQEAHDMALVAQAATLESRVPFLHFFDGFRTSHEVSKVSLIDHDAVRAMIREEFIHAHRARALNPEHPVVRGTSQNPDAYFQARESVNPFYDQVPDTVQAVMDRLGALTGRHYRLYDYAGAPDAERVIVIMGSGAETVEETVNHLVARGEKVGVLKVRLFRPFASTRFIEALPRSVLRIAVLDRTKEPGADGEPLYKDAATAILGHAAGGGGHFKGLPRLWGGRYGLSSKEFTPGMVKAVFDGLKQGKLRNPFTVGIIDDVTFTSVEWDPLFRTDAMEGVVSAVFYGLGSDGTVSANKNSIKIIGEQTDLHTQGYFVYDSKKAGAVTVSHLRFGPRPIRSPYLVGEGEAGFVACHQPVFLERYEMLDKAAEGAVFLLNAAESPDQVWDSLPRRMQQQMIEKKLRFCTIDAYRVAQETGMGRRINTIMQTCFFAISGILPREEAIERIKHAVEETYGKRGKRIVEQNFHAIDATLANLHEVPVPGTVSSRIEQRPPVPDDAPEFIRKVTGPLIAGYGDHIPVSLFPPDGTWPVGTARLEKRNLALEIPVWDEALCIHCGKCPLVCPHAAIRSQVFPAGLADTAPPTFKHVPVKGKEFPEGSHITYQVAPEDCTGCGLCVEICPAHDKSNVSHKALNMAPQPPLREQERENWAFFTTLPEFDRTSIRWSTLKGAMLGESLFEFSSACVGCGETPYLKLATQLFGDRMLVANATGCSSIYGGNLPTTPWTTNQDGRGPAWSNSLFEDNAEFGLGFRLAIDKQNEYARELLERLAEGIGPELVEALLTADQSDEAGILAQRGRVADLRERLTRVEGAEARDLEAVADALVKKSVWIVGGDGWAYDIGFGGLDHVLATGKNVNLLVLDTEVYSNTGGQTSKATPRAAVAKFSAGGKPTAKKDLSLLAMAYENVYVAHVAYGAKDIQTLKAFLEAEAHDGPSLIIAYSPCIAHGVDLAHNLRQQDLAVRSGHWPLLRFNPANLEAGKNPLQLDSKPPDIPYTEFVSTETRFSMLKRMHPEAADRLLAQAQHEITTRYHRYQQLAGLSVEEEEEGGASGGENREQ</sequence>
<evidence type="ECO:0000256" key="1">
    <source>
        <dbReference type="ARBA" id="ARBA00009032"/>
    </source>
</evidence>
<proteinExistence type="inferred from homology"/>
<dbReference type="Gene3D" id="3.40.50.920">
    <property type="match status" value="1"/>
</dbReference>
<dbReference type="InterPro" id="IPR002869">
    <property type="entry name" value="Pyrv_flavodox_OxRed_cen"/>
</dbReference>
<evidence type="ECO:0000256" key="4">
    <source>
        <dbReference type="ARBA" id="ARBA00022723"/>
    </source>
</evidence>
<evidence type="ECO:0000256" key="8">
    <source>
        <dbReference type="ARBA" id="ARBA00023014"/>
    </source>
</evidence>
<evidence type="ECO:0000256" key="7">
    <source>
        <dbReference type="ARBA" id="ARBA00023004"/>
    </source>
</evidence>
<dbReference type="InterPro" id="IPR017900">
    <property type="entry name" value="4Fe4S_Fe_S_CS"/>
</dbReference>
<dbReference type="SUPFAM" id="SSF53323">
    <property type="entry name" value="Pyruvate-ferredoxin oxidoreductase, PFOR, domain III"/>
    <property type="match status" value="1"/>
</dbReference>
<keyword evidence="2" id="KW-0813">Transport</keyword>
<dbReference type="GO" id="GO:0016903">
    <property type="term" value="F:oxidoreductase activity, acting on the aldehyde or oxo group of donors"/>
    <property type="evidence" value="ECO:0007669"/>
    <property type="project" value="InterPro"/>
</dbReference>
<dbReference type="InterPro" id="IPR033412">
    <property type="entry name" value="PFOR_II"/>
</dbReference>
<dbReference type="Gene3D" id="4.10.780.10">
    <property type="entry name" value="Pyruvate-flavodoxin oxidoreductase, EKR domain"/>
    <property type="match status" value="1"/>
</dbReference>
<dbReference type="Pfam" id="PF10371">
    <property type="entry name" value="EKR"/>
    <property type="match status" value="1"/>
</dbReference>
<dbReference type="PANTHER" id="PTHR32154:SF0">
    <property type="entry name" value="PYRUVATE-FLAVODOXIN OXIDOREDUCTASE-RELATED"/>
    <property type="match status" value="1"/>
</dbReference>
<reference evidence="12 13" key="1">
    <citation type="submission" date="2018-07" db="EMBL/GenBank/DDBJ databases">
        <title>Genomic Encyclopedia of Type Strains, Phase IV (KMG-IV): sequencing the most valuable type-strain genomes for metagenomic binning, comparative biology and taxonomic classification.</title>
        <authorList>
            <person name="Goeker M."/>
        </authorList>
    </citation>
    <scope>NUCLEOTIDE SEQUENCE [LARGE SCALE GENOMIC DNA]</scope>
    <source>
        <strain evidence="12 13">DSM 26407</strain>
    </source>
</reference>
<dbReference type="SMART" id="SM00890">
    <property type="entry name" value="EKR"/>
    <property type="match status" value="1"/>
</dbReference>
<dbReference type="EMBL" id="QPJY01000001">
    <property type="protein sequence ID" value="RCX33314.1"/>
    <property type="molecule type" value="Genomic_DNA"/>
</dbReference>
<keyword evidence="5" id="KW-0249">Electron transport</keyword>
<dbReference type="InterPro" id="IPR011766">
    <property type="entry name" value="TPP_enzyme_TPP-bd"/>
</dbReference>
<dbReference type="InterPro" id="IPR009014">
    <property type="entry name" value="Transketo_C/PFOR_II"/>
</dbReference>
<dbReference type="GO" id="GO:0030976">
    <property type="term" value="F:thiamine pyrophosphate binding"/>
    <property type="evidence" value="ECO:0007669"/>
    <property type="project" value="InterPro"/>
</dbReference>
<keyword evidence="8" id="KW-0411">Iron-sulfur</keyword>
<dbReference type="InterPro" id="IPR017896">
    <property type="entry name" value="4Fe4S_Fe-S-bd"/>
</dbReference>
<keyword evidence="3" id="KW-0004">4Fe-4S</keyword>
<comment type="catalytic activity">
    <reaction evidence="9">
        <text>oxidized [flavodoxin] + pyruvate + CoA + 2 H(+) = reduced [flavodoxin] + acetyl-CoA + CO2</text>
        <dbReference type="Rhea" id="RHEA:44140"/>
        <dbReference type="Rhea" id="RHEA-COMP:10622"/>
        <dbReference type="Rhea" id="RHEA-COMP:10623"/>
        <dbReference type="ChEBI" id="CHEBI:15361"/>
        <dbReference type="ChEBI" id="CHEBI:15378"/>
        <dbReference type="ChEBI" id="CHEBI:16526"/>
        <dbReference type="ChEBI" id="CHEBI:57287"/>
        <dbReference type="ChEBI" id="CHEBI:57288"/>
        <dbReference type="ChEBI" id="CHEBI:57618"/>
        <dbReference type="ChEBI" id="CHEBI:58210"/>
    </reaction>
</comment>
<name>A0A369CN82_9GAMM</name>
<keyword evidence="13" id="KW-1185">Reference proteome</keyword>
<evidence type="ECO:0000313" key="12">
    <source>
        <dbReference type="EMBL" id="RCX33314.1"/>
    </source>
</evidence>